<dbReference type="GeneID" id="92093097"/>
<reference evidence="1 2" key="1">
    <citation type="submission" date="2023-01" db="EMBL/GenBank/DDBJ databases">
        <title>Analysis of 21 Apiospora genomes using comparative genomics revels a genus with tremendous synthesis potential of carbohydrate active enzymes and secondary metabolites.</title>
        <authorList>
            <person name="Sorensen T."/>
        </authorList>
    </citation>
    <scope>NUCLEOTIDE SEQUENCE [LARGE SCALE GENOMIC DNA]</scope>
    <source>
        <strain evidence="1 2">CBS 135458</strain>
    </source>
</reference>
<dbReference type="RefSeq" id="XP_066713623.1">
    <property type="nucleotide sequence ID" value="XM_066860034.1"/>
</dbReference>
<evidence type="ECO:0000313" key="2">
    <source>
        <dbReference type="Proteomes" id="UP001480595"/>
    </source>
</evidence>
<proteinExistence type="predicted"/>
<accession>A0ABR1UHJ3</accession>
<organism evidence="1 2">
    <name type="scientific">Apiospora phragmitis</name>
    <dbReference type="NCBI Taxonomy" id="2905665"/>
    <lineage>
        <taxon>Eukaryota</taxon>
        <taxon>Fungi</taxon>
        <taxon>Dikarya</taxon>
        <taxon>Ascomycota</taxon>
        <taxon>Pezizomycotina</taxon>
        <taxon>Sordariomycetes</taxon>
        <taxon>Xylariomycetidae</taxon>
        <taxon>Amphisphaeriales</taxon>
        <taxon>Apiosporaceae</taxon>
        <taxon>Apiospora</taxon>
    </lineage>
</organism>
<sequence length="379" mass="43080">MSATQEADPDIDLMYSEHIDNFLSTPGSKVAFIEGHSGTGKSARAVPDLWMRCRNRNLPFICLQPSYATANSVCEAYQSRKDKPTAPAWMMANGNSNVQFGYNAKSRATQHYIARDFCCDYQDLDRWAASGCTEMAIVLDNMAPAQTYWDILCFEQVRLWMEALQKGNPTMSLTLFIMVSTPIDHREVISLEDFPGAIVMQWNKEWQPGRNIFEMEPNENPESITPMYRKINAVCQKSASVVFMASRGCGSVMLEELNKSESDISVCYREESITSNDITHQFLTVPRKDRQVLIAFDEMRFVDKPLDRCCAIICSAKVSQWRQDEDSTRFMPMDTVVHMNDIRGAVRLAYMAYYQDNAIQPEILVEAHKPEDGQESTAP</sequence>
<protein>
    <submittedName>
        <fullName evidence="1">Uncharacterized protein</fullName>
    </submittedName>
</protein>
<dbReference type="EMBL" id="JAQQWL010000009">
    <property type="protein sequence ID" value="KAK8058177.1"/>
    <property type="molecule type" value="Genomic_DNA"/>
</dbReference>
<name>A0ABR1UHJ3_9PEZI</name>
<keyword evidence="2" id="KW-1185">Reference proteome</keyword>
<comment type="caution">
    <text evidence="1">The sequence shown here is derived from an EMBL/GenBank/DDBJ whole genome shotgun (WGS) entry which is preliminary data.</text>
</comment>
<evidence type="ECO:0000313" key="1">
    <source>
        <dbReference type="EMBL" id="KAK8058177.1"/>
    </source>
</evidence>
<dbReference type="Proteomes" id="UP001480595">
    <property type="component" value="Unassembled WGS sequence"/>
</dbReference>
<gene>
    <name evidence="1" type="ORF">PG994_008625</name>
</gene>